<dbReference type="SUPFAM" id="SSF53335">
    <property type="entry name" value="S-adenosyl-L-methionine-dependent methyltransferases"/>
    <property type="match status" value="1"/>
</dbReference>
<accession>A0A975J0S6</accession>
<organism evidence="1 2">
    <name type="scientific">Luteolibacter ambystomatis</name>
    <dbReference type="NCBI Taxonomy" id="2824561"/>
    <lineage>
        <taxon>Bacteria</taxon>
        <taxon>Pseudomonadati</taxon>
        <taxon>Verrucomicrobiota</taxon>
        <taxon>Verrucomicrobiia</taxon>
        <taxon>Verrucomicrobiales</taxon>
        <taxon>Verrucomicrobiaceae</taxon>
        <taxon>Luteolibacter</taxon>
    </lineage>
</organism>
<dbReference type="KEGG" id="lamb:KBB96_03295"/>
<name>A0A975J0S6_9BACT</name>
<evidence type="ECO:0000313" key="1">
    <source>
        <dbReference type="EMBL" id="QUE51920.1"/>
    </source>
</evidence>
<protein>
    <submittedName>
        <fullName evidence="1">Uncharacterized protein</fullName>
    </submittedName>
</protein>
<reference evidence="1" key="1">
    <citation type="submission" date="2021-04" db="EMBL/GenBank/DDBJ databases">
        <title>Luteolibacter sp. 32A isolated from the skin of an Anderson's salamander (Ambystoma andersonii).</title>
        <authorList>
            <person name="Spergser J."/>
            <person name="Busse H.-J."/>
        </authorList>
    </citation>
    <scope>NUCLEOTIDE SEQUENCE</scope>
    <source>
        <strain evidence="1">32A</strain>
    </source>
</reference>
<dbReference type="InterPro" id="IPR029063">
    <property type="entry name" value="SAM-dependent_MTases_sf"/>
</dbReference>
<keyword evidence="2" id="KW-1185">Reference proteome</keyword>
<gene>
    <name evidence="1" type="ORF">KBB96_03295</name>
</gene>
<sequence>MIASILRRTQADVHVKFFCRGFQPKSFEIDRLKVEFISGVDGGESDFGRYPSHVPAAVFDRLYVIRDHLEWDRCLIMDHDMSVFCDLEEYFKEDFEGNLLLGRLFGEGNTLGLQMHRRGGLPEVLSHCENYPYFFMGPMMNLTAMREEGTWEKLLYAHEHIGQDEQISLTAATEGRVKGVSKKWNLVPQWDNLEKVAAIVAAAGEERVTAGGITWYRGVPEGIVHWTGGPKPWQRGNKVWRADLWEGEMTNWEQLRLGLWKKPREIQVQPSTSTGMNAMARRGWRVTVHATPQPGRKNPRVDAHDLSFPDLNVVEASKARLRDELAKAGAAETLVRFGPGVRADEWLSEAENRTSHILLQGPVAAETIQGLEKLGYQGEARIKRHEWPAGGPDPQVLDFAPISSGLDTDYDEDLYLTVCQPTLAAAPQHSDRFTEEKFMTDLEEPLRLFLQSELASFAPAPDTIFEVGPGYGSRVLCEHHPEARIMVLDHSAVRLSRAQAALKGFPKARTFHRPLDRTLPWFDLRDMPLDHIDLFLVDGPHYPGGMRDGALSLQSYVKPGGLVVLNRTDFAKEKSASEKWRESGFESLHSGEGFEVLRRTPAPDLRIAETSAVQREPQAVTPSLGECIASFAEKVYVISLSSRSERRILLEKEWGSQGIVFECIEQELPAPDAVRWPEVSMMRLYGMVGQSRTNHAVQATAAKRGAIKALEAFLESGAETALICEDDCTWAENAADWMDRAISELPPDWELLYFLAEAQSPNLAWSPHLVKLTGAKLCTAVLWRRDTALKLLPGLRESGAEWDEFMAQQQAETLSFCMAPMPASRTVSAG</sequence>
<dbReference type="InterPro" id="IPR029044">
    <property type="entry name" value="Nucleotide-diphossugar_trans"/>
</dbReference>
<dbReference type="EMBL" id="CP073100">
    <property type="protein sequence ID" value="QUE51920.1"/>
    <property type="molecule type" value="Genomic_DNA"/>
</dbReference>
<evidence type="ECO:0000313" key="2">
    <source>
        <dbReference type="Proteomes" id="UP000676169"/>
    </source>
</evidence>
<dbReference type="Gene3D" id="3.90.550.10">
    <property type="entry name" value="Spore Coat Polysaccharide Biosynthesis Protein SpsA, Chain A"/>
    <property type="match status" value="1"/>
</dbReference>
<dbReference type="Gene3D" id="3.40.50.150">
    <property type="entry name" value="Vaccinia Virus protein VP39"/>
    <property type="match status" value="1"/>
</dbReference>
<dbReference type="SUPFAM" id="SSF53448">
    <property type="entry name" value="Nucleotide-diphospho-sugar transferases"/>
    <property type="match status" value="1"/>
</dbReference>
<proteinExistence type="predicted"/>
<dbReference type="RefSeq" id="WP_211632216.1">
    <property type="nucleotide sequence ID" value="NZ_CP073100.1"/>
</dbReference>
<dbReference type="AlphaFoldDB" id="A0A975J0S6"/>
<dbReference type="Proteomes" id="UP000676169">
    <property type="component" value="Chromosome"/>
</dbReference>